<feature type="region of interest" description="Disordered" evidence="5">
    <location>
        <begin position="1335"/>
        <end position="1354"/>
    </location>
</feature>
<feature type="region of interest" description="Disordered" evidence="5">
    <location>
        <begin position="37"/>
        <end position="80"/>
    </location>
</feature>
<dbReference type="Proteomes" id="UP001201980">
    <property type="component" value="Unassembled WGS sequence"/>
</dbReference>
<dbReference type="GO" id="GO:0044732">
    <property type="term" value="C:mitotic spindle pole body"/>
    <property type="evidence" value="ECO:0007669"/>
    <property type="project" value="TreeGrafter"/>
</dbReference>
<evidence type="ECO:0000313" key="7">
    <source>
        <dbReference type="EMBL" id="KAJ2907210.1"/>
    </source>
</evidence>
<evidence type="ECO:0000256" key="5">
    <source>
        <dbReference type="SAM" id="MobiDB-lite"/>
    </source>
</evidence>
<gene>
    <name evidence="7" type="ORF">MKZ38_006504</name>
</gene>
<feature type="region of interest" description="Disordered" evidence="5">
    <location>
        <begin position="104"/>
        <end position="143"/>
    </location>
</feature>
<dbReference type="Gene3D" id="1.25.40.10">
    <property type="entry name" value="Tetratricopeptide repeat domain"/>
    <property type="match status" value="1"/>
</dbReference>
<dbReference type="PANTHER" id="PTHR12792:SF0">
    <property type="entry name" value="SEPARIN"/>
    <property type="match status" value="1"/>
</dbReference>
<dbReference type="GO" id="GO:0072686">
    <property type="term" value="C:mitotic spindle"/>
    <property type="evidence" value="ECO:0007669"/>
    <property type="project" value="TreeGrafter"/>
</dbReference>
<organism evidence="7 8">
    <name type="scientific">Zalerion maritima</name>
    <dbReference type="NCBI Taxonomy" id="339359"/>
    <lineage>
        <taxon>Eukaryota</taxon>
        <taxon>Fungi</taxon>
        <taxon>Dikarya</taxon>
        <taxon>Ascomycota</taxon>
        <taxon>Pezizomycotina</taxon>
        <taxon>Sordariomycetes</taxon>
        <taxon>Lulworthiomycetidae</taxon>
        <taxon>Lulworthiales</taxon>
        <taxon>Lulworthiaceae</taxon>
        <taxon>Zalerion</taxon>
    </lineage>
</organism>
<dbReference type="EC" id="3.4.22.49" evidence="2"/>
<dbReference type="PANTHER" id="PTHR12792">
    <property type="entry name" value="EXTRA SPINDLE POLES 1-RELATED"/>
    <property type="match status" value="1"/>
</dbReference>
<dbReference type="GO" id="GO:0004197">
    <property type="term" value="F:cysteine-type endopeptidase activity"/>
    <property type="evidence" value="ECO:0007669"/>
    <property type="project" value="InterPro"/>
</dbReference>
<reference evidence="7" key="1">
    <citation type="submission" date="2022-07" db="EMBL/GenBank/DDBJ databases">
        <title>Draft genome sequence of Zalerion maritima ATCC 34329, a (micro)plastics degrading marine fungus.</title>
        <authorList>
            <person name="Paco A."/>
            <person name="Goncalves M.F.M."/>
            <person name="Rocha-Santos T.A.P."/>
            <person name="Alves A."/>
        </authorList>
    </citation>
    <scope>NUCLEOTIDE SEQUENCE</scope>
    <source>
        <strain evidence="7">ATCC 34329</strain>
    </source>
</reference>
<dbReference type="PROSITE" id="PS51700">
    <property type="entry name" value="SEPARIN"/>
    <property type="match status" value="1"/>
</dbReference>
<comment type="catalytic activity">
    <reaction evidence="1">
        <text>All bonds known to be hydrolyzed by this endopeptidase have arginine in P1 and an acidic residue in P4. P6 is often occupied by an acidic residue or by a hydroxy-amino-acid residue, the phosphorylation of which enhances cleavage.</text>
        <dbReference type="EC" id="3.4.22.49"/>
    </reaction>
</comment>
<dbReference type="GO" id="GO:0005634">
    <property type="term" value="C:nucleus"/>
    <property type="evidence" value="ECO:0007669"/>
    <property type="project" value="InterPro"/>
</dbReference>
<dbReference type="Pfam" id="PF03568">
    <property type="entry name" value="Separin_C"/>
    <property type="match status" value="1"/>
</dbReference>
<proteinExistence type="predicted"/>
<feature type="compositionally biased region" description="Polar residues" evidence="5">
    <location>
        <begin position="67"/>
        <end position="76"/>
    </location>
</feature>
<sequence>MAPLLDKTDAVKDAVGAVSTCTPAIYALLKELLQGVQSEQPSSSPNAKPPRPTAKSKPAAAWRKRPTTTGAATQVPKTEELPAKEKAHLASHIVNVALKALGDAAKAPPKPVPETPAKQPSRTRLRRSNSTPMTPLQPRHFNRVSTSPATAMMTNKHVQGSPSISQVAECLPLVECIRVAFATLRALRDSGKVTLPELQLESGMSSFISKLLQLGFADHATKELQILKKRLEDLCGVKETKKVAFKRGITATEHPSKSISKLLDFPPFKSTGPMLNMVIATQLHVLRLLAALKRSCHIEAALHNLRESHTSSPLNLASLAAKSDAADRSKCVKQLELLSQSILALCPGISIKDDQLALETRVSASPAASLELQVLALELRLKWWGIAGHKADPERDIFLPFSRCLTTYVRRSQVIGKPHYTLGRRLFDKIASQVQGRGYRLPDHPQSSLTTIHQILAISAQECGNTLDAVGWMSKAKEKITPQSVSAAKYCASTTTLLSLALKNPKNAFTDEPLCREVLDGLKGPLKGDSGELDELLQSVARLRKAAVGVLSAEPGSTPTPRAGVRTELKSLVLLCPRFILRWLGKAPESTASTRECLRYEQRRQALVKIVPQTIDATLWLLKSELLEEHLECGTMDSALQESLTLLEAMDDLLRNDTQHFQHVKISHIYYMHYNCLRRKIRDPKDSSALRALRKSVECVKSRPDIEKDKSQLFNKVERLVETCRATGRREEAVEWLNFVKKCMIDSGALASASAALSQQPPPCAWTLDDQVKLLSRSLTLVSKIEHNWSDWTLELPEPERAAVLEHWLGFIASDTEKQQASPSVYDTPVDHLLRIYTPGGFPVRRLRVLLHLMSMNLDNQLELPRIRTLTEVTMHMVENSGLGEDEGLQAYLPHLEALFISLTGVVDGYRDLSLLHKSLSTWDSAVSQSRSKTDLLSRIDNPSQLVSHLQSVADFLRLKGEDDTVTKALELSLGISRLLNDSSGDDVLDGHTSLILQYINLGASSKAQGLLDQTRLAFQDSADPSSRALANFHLSCAEFFLCTGSFDKAEAHLNQAREAATAEHPSKKFSRSRSRALVSHAFLLQSTLALENGETHHALEYGKSSLKVLYQDWSKLEKTFPSRSPSPEASGNVNTTASFKSSILKEQNLVNRNTTGPEFWALSSPMIRCLSWLASIHAHLGMFQEAIYYAEQAHTIAKMTQSNLYTARSSVLLSSMYARGSQLDKALDYVTAARNTFGNTYGTFSSIALACQISEIYRELKDDDAEAEMMEIADAAMKVVAIQNKPKDTKADDLGLETKMAQLTIKEAPKNGRARGHTRAASAATGAAARAHARKASVQKAKPTPTPVKEHTHAEDIQVSLLRGSLLVQQALYGMEREDWASAFAVLQQATKLVKLPTGVAQERVAMASCLIGESMDLMMRDPVFSVIPESALCFPAVHEGKRSGPSQDRSPSPIRKGGRRAGATQEKARSALMEKLFQAQEYLMEIHSTVLATGDRAMVKTVTRTLQNLAIMLAAACSPRATQRCHPPFATFPIDMGRNLLWQRDQQVLQLERSSTHSDETSWPMALEKSIAAPQAAAPALDLSNLARLRKDYADILPREWNVVSITIDAATNQLTLVNFVSSLEPMVIKAPIIRDGEEEFTFSEGRNELLDITARINESCHMGNSPSDSKKEGGKTKWWDLRNSLEEELSDLLVRVEQFWLGGFKGVFSQHKHMPGLLGRFKGALQGVLDNHLPSRQKKPALNRRRGGGGTAASSRAGSRAETPNSNSGANNNSSLSLDVFDDRVLELFVGLGDVNADPELDLTDELGDLLNFVTDILGWYGEQNARDEIDWDSMILDTQDALRAYHAAAASSEDGSSAQREAGRHTLLVLDPSLHVFPWESMGCMRNMAVSRIPSLAYLRDVLVTRRRGGVEQQLPLTEMTPPGLHVDSRSGAYILDPGADLPNTRKTFEKPLSQNLASKQGWDSVVGTAPTETFFAESLEEKDTLLYFGHGSGAQFIRGRTVRRIQKGVKSVALLMGCSSVATTYNGHFELGGPVWNLLAAGSPCVVGALWDVTDRDIDRFAVGVCEGWGILKGGGRTSASGGESVEQQQMSLVEAVGKARGRCKLRGINGGAVVVYGVPAYVSRD</sequence>
<evidence type="ECO:0000259" key="6">
    <source>
        <dbReference type="PROSITE" id="PS51700"/>
    </source>
</evidence>
<keyword evidence="4" id="KW-0159">Chromosome partition</keyword>
<feature type="compositionally biased region" description="Basic residues" evidence="5">
    <location>
        <begin position="1738"/>
        <end position="1750"/>
    </location>
</feature>
<dbReference type="GO" id="GO:0051307">
    <property type="term" value="P:meiotic chromosome separation"/>
    <property type="evidence" value="ECO:0007669"/>
    <property type="project" value="TreeGrafter"/>
</dbReference>
<keyword evidence="3" id="KW-0378">Hydrolase</keyword>
<keyword evidence="8" id="KW-1185">Reference proteome</keyword>
<evidence type="ECO:0000313" key="8">
    <source>
        <dbReference type="Proteomes" id="UP001201980"/>
    </source>
</evidence>
<name>A0AAD5WY56_9PEZI</name>
<dbReference type="EMBL" id="JAKWBI020000003">
    <property type="protein sequence ID" value="KAJ2907210.1"/>
    <property type="molecule type" value="Genomic_DNA"/>
</dbReference>
<evidence type="ECO:0000256" key="1">
    <source>
        <dbReference type="ARBA" id="ARBA00000451"/>
    </source>
</evidence>
<comment type="caution">
    <text evidence="7">The sequence shown here is derived from an EMBL/GenBank/DDBJ whole genome shotgun (WGS) entry which is preliminary data.</text>
</comment>
<accession>A0AAD5WY56</accession>
<feature type="region of interest" description="Disordered" evidence="5">
    <location>
        <begin position="1735"/>
        <end position="1777"/>
    </location>
</feature>
<evidence type="ECO:0000256" key="2">
    <source>
        <dbReference type="ARBA" id="ARBA00012489"/>
    </source>
</evidence>
<feature type="compositionally biased region" description="Polar residues" evidence="5">
    <location>
        <begin position="37"/>
        <end position="46"/>
    </location>
</feature>
<feature type="region of interest" description="Disordered" evidence="5">
    <location>
        <begin position="1440"/>
        <end position="1467"/>
    </location>
</feature>
<evidence type="ECO:0000256" key="4">
    <source>
        <dbReference type="ARBA" id="ARBA00022829"/>
    </source>
</evidence>
<dbReference type="SUPFAM" id="SSF48452">
    <property type="entry name" value="TPR-like"/>
    <property type="match status" value="1"/>
</dbReference>
<evidence type="ECO:0000256" key="3">
    <source>
        <dbReference type="ARBA" id="ARBA00022801"/>
    </source>
</evidence>
<protein>
    <recommendedName>
        <fullName evidence="2">separase</fullName>
        <ecNumber evidence="2">3.4.22.49</ecNumber>
    </recommendedName>
</protein>
<feature type="domain" description="Peptidase C50" evidence="6">
    <location>
        <begin position="1933"/>
        <end position="2034"/>
    </location>
</feature>
<dbReference type="GO" id="GO:0006508">
    <property type="term" value="P:proteolysis"/>
    <property type="evidence" value="ECO:0007669"/>
    <property type="project" value="InterPro"/>
</dbReference>
<dbReference type="InterPro" id="IPR005314">
    <property type="entry name" value="Peptidase_C50"/>
</dbReference>
<dbReference type="InterPro" id="IPR011990">
    <property type="entry name" value="TPR-like_helical_dom_sf"/>
</dbReference>
<dbReference type="InterPro" id="IPR030397">
    <property type="entry name" value="SEPARIN_core_dom"/>
</dbReference>
<dbReference type="GO" id="GO:0005737">
    <property type="term" value="C:cytoplasm"/>
    <property type="evidence" value="ECO:0007669"/>
    <property type="project" value="TreeGrafter"/>
</dbReference>
<feature type="compositionally biased region" description="Low complexity" evidence="5">
    <location>
        <begin position="1755"/>
        <end position="1777"/>
    </location>
</feature>